<dbReference type="AlphaFoldDB" id="A0A382BLS2"/>
<feature type="non-terminal residue" evidence="1">
    <location>
        <position position="1"/>
    </location>
</feature>
<proteinExistence type="predicted"/>
<name>A0A382BLS2_9ZZZZ</name>
<reference evidence="1" key="1">
    <citation type="submission" date="2018-05" db="EMBL/GenBank/DDBJ databases">
        <authorList>
            <person name="Lanie J.A."/>
            <person name="Ng W.-L."/>
            <person name="Kazmierczak K.M."/>
            <person name="Andrzejewski T.M."/>
            <person name="Davidsen T.M."/>
            <person name="Wayne K.J."/>
            <person name="Tettelin H."/>
            <person name="Glass J.I."/>
            <person name="Rusch D."/>
            <person name="Podicherti R."/>
            <person name="Tsui H.-C.T."/>
            <person name="Winkler M.E."/>
        </authorList>
    </citation>
    <scope>NUCLEOTIDE SEQUENCE</scope>
</reference>
<protein>
    <submittedName>
        <fullName evidence="1">Uncharacterized protein</fullName>
    </submittedName>
</protein>
<sequence>IKAIEIGNHIPPFFQISVNKHRFRRIIPENQFTYVKEAKSKKIFSDRIENKKRGELK</sequence>
<gene>
    <name evidence="1" type="ORF">METZ01_LOCUS167650</name>
</gene>
<organism evidence="1">
    <name type="scientific">marine metagenome</name>
    <dbReference type="NCBI Taxonomy" id="408172"/>
    <lineage>
        <taxon>unclassified sequences</taxon>
        <taxon>metagenomes</taxon>
        <taxon>ecological metagenomes</taxon>
    </lineage>
</organism>
<dbReference type="EMBL" id="UINC01030421">
    <property type="protein sequence ID" value="SVB14796.1"/>
    <property type="molecule type" value="Genomic_DNA"/>
</dbReference>
<accession>A0A382BLS2</accession>
<evidence type="ECO:0000313" key="1">
    <source>
        <dbReference type="EMBL" id="SVB14796.1"/>
    </source>
</evidence>